<evidence type="ECO:0000259" key="5">
    <source>
        <dbReference type="PROSITE" id="PS51194"/>
    </source>
</evidence>
<dbReference type="Gene3D" id="3.40.50.300">
    <property type="entry name" value="P-loop containing nucleotide triphosphate hydrolases"/>
    <property type="match status" value="1"/>
</dbReference>
<dbReference type="InterPro" id="IPR011990">
    <property type="entry name" value="TPR-like_helical_dom_sf"/>
</dbReference>
<dbReference type="AlphaFoldDB" id="A0A6J8C428"/>
<accession>A0A6J8C428</accession>
<keyword evidence="1" id="KW-0963">Cytoplasm</keyword>
<dbReference type="InterPro" id="IPR014018">
    <property type="entry name" value="SecA_motor_DEAD"/>
</dbReference>
<keyword evidence="2" id="KW-0813">Transport</keyword>
<dbReference type="GO" id="GO:0016020">
    <property type="term" value="C:membrane"/>
    <property type="evidence" value="ECO:0007669"/>
    <property type="project" value="InterPro"/>
</dbReference>
<dbReference type="Proteomes" id="UP000507470">
    <property type="component" value="Unassembled WGS sequence"/>
</dbReference>
<gene>
    <name evidence="7" type="ORF">MCOR_24980</name>
</gene>
<dbReference type="EMBL" id="CACVKT020004380">
    <property type="protein sequence ID" value="CAC5389844.1"/>
    <property type="molecule type" value="Genomic_DNA"/>
</dbReference>
<dbReference type="GO" id="GO:0005524">
    <property type="term" value="F:ATP binding"/>
    <property type="evidence" value="ECO:0007669"/>
    <property type="project" value="InterPro"/>
</dbReference>
<reference evidence="7 8" key="1">
    <citation type="submission" date="2020-06" db="EMBL/GenBank/DDBJ databases">
        <authorList>
            <person name="Li R."/>
            <person name="Bekaert M."/>
        </authorList>
    </citation>
    <scope>NUCLEOTIDE SEQUENCE [LARGE SCALE GENOMIC DNA]</scope>
    <source>
        <strain evidence="8">wild</strain>
    </source>
</reference>
<dbReference type="PANTHER" id="PTHR30612">
    <property type="entry name" value="SECA INNER MEMBRANE COMPONENT OF SEC PROTEIN SECRETION SYSTEM"/>
    <property type="match status" value="1"/>
</dbReference>
<dbReference type="Gene3D" id="1.25.40.10">
    <property type="entry name" value="Tetratricopeptide repeat domain"/>
    <property type="match status" value="1"/>
</dbReference>
<protein>
    <submittedName>
        <fullName evidence="7">Uncharacterized protein</fullName>
    </submittedName>
</protein>
<dbReference type="PANTHER" id="PTHR30612:SF0">
    <property type="entry name" value="CHLOROPLAST PROTEIN-TRANSPORTING ATPASE"/>
    <property type="match status" value="1"/>
</dbReference>
<dbReference type="GO" id="GO:0017038">
    <property type="term" value="P:protein import"/>
    <property type="evidence" value="ECO:0007669"/>
    <property type="project" value="InterPro"/>
</dbReference>
<feature type="domain" description="SecA family profile" evidence="6">
    <location>
        <begin position="1"/>
        <end position="287"/>
    </location>
</feature>
<dbReference type="InterPro" id="IPR036670">
    <property type="entry name" value="SecA_X-link_sf"/>
</dbReference>
<sequence length="984" mass="111688">MINGREYLVKDNGVVPVDFESTGVVQHDTKWGDCLHQFLEIKHGKKISQLTLVTNFMSNQEYFTRYKGKIFGVSGTLGTEKEKSFLKRQFTLRCQNIPTHRSKVFKEVPGIICNTKSEWLLTIQDIVRGQVTKASNKGQRAVLVICEDINTAEELKNILTEKVHASVALYTRNDENNDKIDNKLKAGDVIVSTNIADRGTDIDIEESVEKAGGLFVLVTFLPQNTRIENQVFGRSARKGQPGSAQIVLNRYSLPLCFSLHEFTYIKPLKQLRDEIEKQRIADIEEHAFKEVQIKEELFKQYCSFLLEIKEHLNFKDVDEKIMLDSLHEYWGMWLKMNCDTIANCQQPEYLNRLLDATLKTAKNKLMERTSPCSNISHIIKFANEQLFDKNYDSSLKLFKRAIDIDSKWAAIAYYNRAYCSLLKRGENYIDEAIDDLSKSQECFNLFKDEAFLCFTLSSNMKDKSNNEHDIKGFTSEYEMNVTASQFSSRCQIINHFDENIKVSLQQLRELQNANKEATAEYSSIFTIALGDDSTSKKIETGLYIFWEMGLTELIYVKERIPFCRKGILVVALGVLQIAVGTLIIASTTGLLTQLGWGLIAEGVNDICTGAYAVWKRDQEFMKSWMIGKAASIAISFATFGYSQVKEAAKGARGIKASFSAVQEHCITSVEKFISEIKAMGSMITSKSFGPVLKTTCVKVGQGVGTQLAKRCGKYLLEVVQEKVMTHFEDIAKESIKKEVQLAFNDQHGEMYPMIDDYIYLHCKRNTPSNEICAIYMRIAKTLLCSKNILRFRQVLLGCVKDVIKTTSQQMKSEQNQIFEQCKPIFNIVNGLSYASYNVKELVSFYCEEVKTLLKKIYKDSLNNKDFRKDEEEDPTLCTIRQQIIDKTAEFLYSLLKESFEFTGTGKLEEKLQAEVGNFVSEYGGENNIGKETIAKIIAISSKAGQIGKDLATKGTIDVKAVIDTGLDATEVVVDEWQMKILKRL</sequence>
<dbReference type="PROSITE" id="PS51196">
    <property type="entry name" value="SECA_MOTOR_DEAD"/>
    <property type="match status" value="1"/>
</dbReference>
<evidence type="ECO:0000256" key="4">
    <source>
        <dbReference type="SAM" id="Coils"/>
    </source>
</evidence>
<feature type="coiled-coil region" evidence="4">
    <location>
        <begin position="493"/>
        <end position="520"/>
    </location>
</feature>
<dbReference type="InterPro" id="IPR027417">
    <property type="entry name" value="P-loop_NTPase"/>
</dbReference>
<name>A0A6J8C428_MYTCO</name>
<proteinExistence type="predicted"/>
<dbReference type="GO" id="GO:0006886">
    <property type="term" value="P:intracellular protein transport"/>
    <property type="evidence" value="ECO:0007669"/>
    <property type="project" value="InterPro"/>
</dbReference>
<evidence type="ECO:0000256" key="1">
    <source>
        <dbReference type="ARBA" id="ARBA00022490"/>
    </source>
</evidence>
<organism evidence="7 8">
    <name type="scientific">Mytilus coruscus</name>
    <name type="common">Sea mussel</name>
    <dbReference type="NCBI Taxonomy" id="42192"/>
    <lineage>
        <taxon>Eukaryota</taxon>
        <taxon>Metazoa</taxon>
        <taxon>Spiralia</taxon>
        <taxon>Lophotrochozoa</taxon>
        <taxon>Mollusca</taxon>
        <taxon>Bivalvia</taxon>
        <taxon>Autobranchia</taxon>
        <taxon>Pteriomorphia</taxon>
        <taxon>Mytilida</taxon>
        <taxon>Mytiloidea</taxon>
        <taxon>Mytilidae</taxon>
        <taxon>Mytilinae</taxon>
        <taxon>Mytilus</taxon>
    </lineage>
</organism>
<evidence type="ECO:0000259" key="6">
    <source>
        <dbReference type="PROSITE" id="PS51196"/>
    </source>
</evidence>
<feature type="domain" description="Helicase C-terminal" evidence="5">
    <location>
        <begin position="130"/>
        <end position="291"/>
    </location>
</feature>
<dbReference type="OrthoDB" id="10067052at2759"/>
<dbReference type="InterPro" id="IPR000185">
    <property type="entry name" value="SecA"/>
</dbReference>
<keyword evidence="4" id="KW-0175">Coiled coil</keyword>
<dbReference type="Gene3D" id="3.90.1440.10">
    <property type="entry name" value="SecA, preprotein cross-linking domain"/>
    <property type="match status" value="1"/>
</dbReference>
<dbReference type="GO" id="GO:0006605">
    <property type="term" value="P:protein targeting"/>
    <property type="evidence" value="ECO:0007669"/>
    <property type="project" value="InterPro"/>
</dbReference>
<evidence type="ECO:0000313" key="7">
    <source>
        <dbReference type="EMBL" id="CAC5389844.1"/>
    </source>
</evidence>
<dbReference type="SUPFAM" id="SSF48452">
    <property type="entry name" value="TPR-like"/>
    <property type="match status" value="1"/>
</dbReference>
<evidence type="ECO:0000256" key="2">
    <source>
        <dbReference type="ARBA" id="ARBA00022927"/>
    </source>
</evidence>
<dbReference type="SUPFAM" id="SSF52540">
    <property type="entry name" value="P-loop containing nucleoside triphosphate hydrolases"/>
    <property type="match status" value="1"/>
</dbReference>
<dbReference type="InterPro" id="IPR001650">
    <property type="entry name" value="Helicase_C-like"/>
</dbReference>
<dbReference type="PROSITE" id="PS51194">
    <property type="entry name" value="HELICASE_CTER"/>
    <property type="match status" value="1"/>
</dbReference>
<keyword evidence="3" id="KW-0811">Translocation</keyword>
<evidence type="ECO:0000256" key="3">
    <source>
        <dbReference type="ARBA" id="ARBA00023010"/>
    </source>
</evidence>
<dbReference type="SUPFAM" id="SSF81767">
    <property type="entry name" value="Pre-protein crosslinking domain of SecA"/>
    <property type="match status" value="1"/>
</dbReference>
<evidence type="ECO:0000313" key="8">
    <source>
        <dbReference type="Proteomes" id="UP000507470"/>
    </source>
</evidence>
<keyword evidence="2" id="KW-0653">Protein transport</keyword>
<keyword evidence="8" id="KW-1185">Reference proteome</keyword>